<keyword evidence="4" id="KW-1185">Reference proteome</keyword>
<proteinExistence type="predicted"/>
<dbReference type="PROSITE" id="PS00430">
    <property type="entry name" value="TONB_DEPENDENT_REC_1"/>
    <property type="match status" value="1"/>
</dbReference>
<feature type="region of interest" description="Disordered" evidence="1">
    <location>
        <begin position="153"/>
        <end position="190"/>
    </location>
</feature>
<dbReference type="EMBL" id="FNVO01000001">
    <property type="protein sequence ID" value="SEF61261.1"/>
    <property type="molecule type" value="Genomic_DNA"/>
</dbReference>
<organism evidence="3 4">
    <name type="scientific">Thermomonospora echinospora</name>
    <dbReference type="NCBI Taxonomy" id="1992"/>
    <lineage>
        <taxon>Bacteria</taxon>
        <taxon>Bacillati</taxon>
        <taxon>Actinomycetota</taxon>
        <taxon>Actinomycetes</taxon>
        <taxon>Streptosporangiales</taxon>
        <taxon>Thermomonosporaceae</taxon>
        <taxon>Thermomonospora</taxon>
    </lineage>
</organism>
<feature type="compositionally biased region" description="Gly residues" evidence="1">
    <location>
        <begin position="171"/>
        <end position="189"/>
    </location>
</feature>
<dbReference type="AlphaFoldDB" id="A0A1H5TGQ7"/>
<evidence type="ECO:0000256" key="1">
    <source>
        <dbReference type="SAM" id="MobiDB-lite"/>
    </source>
</evidence>
<feature type="region of interest" description="Disordered" evidence="1">
    <location>
        <begin position="1"/>
        <end position="26"/>
    </location>
</feature>
<sequence>MCRARPAAAGDPPRRRRGAAPPSGGLIGGNVRVKTIAAGTGAAAVLLLPAPSALAAAATAAADIDIDIDIEPGYAMAEETVTVVGTCDRTGDDTVRIVSQALNGKSVRVDSEGRYRVPVTVRRVGEGTYTVTAICEPSMTSASDRFRVRDGISGGGFSGSTESEQVDYPRGGAGTGGGGTAENTGGGRPSAGSTLLLGTVIAAVIGGVVLVRRRGKA</sequence>
<dbReference type="Proteomes" id="UP000236723">
    <property type="component" value="Unassembled WGS sequence"/>
</dbReference>
<evidence type="ECO:0000313" key="3">
    <source>
        <dbReference type="EMBL" id="SEF61261.1"/>
    </source>
</evidence>
<evidence type="ECO:0000256" key="2">
    <source>
        <dbReference type="SAM" id="Phobius"/>
    </source>
</evidence>
<reference evidence="4" key="1">
    <citation type="submission" date="2016-10" db="EMBL/GenBank/DDBJ databases">
        <authorList>
            <person name="Varghese N."/>
            <person name="Submissions S."/>
        </authorList>
    </citation>
    <scope>NUCLEOTIDE SEQUENCE [LARGE SCALE GENOMIC DNA]</scope>
    <source>
        <strain evidence="4">DSM 43163</strain>
    </source>
</reference>
<keyword evidence="2" id="KW-1133">Transmembrane helix</keyword>
<accession>A0A1H5TGQ7</accession>
<evidence type="ECO:0000313" key="4">
    <source>
        <dbReference type="Proteomes" id="UP000236723"/>
    </source>
</evidence>
<keyword evidence="2" id="KW-0812">Transmembrane</keyword>
<feature type="compositionally biased region" description="Low complexity" evidence="1">
    <location>
        <begin position="1"/>
        <end position="11"/>
    </location>
</feature>
<gene>
    <name evidence="3" type="ORF">SAMN04489712_101589</name>
</gene>
<feature type="transmembrane region" description="Helical" evidence="2">
    <location>
        <begin position="191"/>
        <end position="211"/>
    </location>
</feature>
<name>A0A1H5TGQ7_9ACTN</name>
<dbReference type="InterPro" id="IPR010916">
    <property type="entry name" value="TonB_box_CS"/>
</dbReference>
<protein>
    <submittedName>
        <fullName evidence="3">Uncharacterized protein</fullName>
    </submittedName>
</protein>
<keyword evidence="2" id="KW-0472">Membrane</keyword>